<feature type="compositionally biased region" description="Polar residues" evidence="1">
    <location>
        <begin position="35"/>
        <end position="48"/>
    </location>
</feature>
<name>A0A8J4V113_9MYCE</name>
<comment type="caution">
    <text evidence="2">The sequence shown here is derived from an EMBL/GenBank/DDBJ whole genome shotgun (WGS) entry which is preliminary data.</text>
</comment>
<dbReference type="AlphaFoldDB" id="A0A8J4V113"/>
<feature type="compositionally biased region" description="Acidic residues" evidence="1">
    <location>
        <begin position="70"/>
        <end position="81"/>
    </location>
</feature>
<dbReference type="Proteomes" id="UP000695562">
    <property type="component" value="Unassembled WGS sequence"/>
</dbReference>
<accession>A0A8J4V113</accession>
<evidence type="ECO:0000313" key="3">
    <source>
        <dbReference type="Proteomes" id="UP000695562"/>
    </source>
</evidence>
<organism evidence="2 3">
    <name type="scientific">Polysphondylium violaceum</name>
    <dbReference type="NCBI Taxonomy" id="133409"/>
    <lineage>
        <taxon>Eukaryota</taxon>
        <taxon>Amoebozoa</taxon>
        <taxon>Evosea</taxon>
        <taxon>Eumycetozoa</taxon>
        <taxon>Dictyostelia</taxon>
        <taxon>Dictyosteliales</taxon>
        <taxon>Dictyosteliaceae</taxon>
        <taxon>Polysphondylium</taxon>
    </lineage>
</organism>
<keyword evidence="3" id="KW-1185">Reference proteome</keyword>
<protein>
    <submittedName>
        <fullName evidence="2">Uncharacterized protein</fullName>
    </submittedName>
</protein>
<gene>
    <name evidence="2" type="ORF">CYY_002111</name>
</gene>
<evidence type="ECO:0000313" key="2">
    <source>
        <dbReference type="EMBL" id="KAF2076560.1"/>
    </source>
</evidence>
<dbReference type="EMBL" id="AJWJ01000056">
    <property type="protein sequence ID" value="KAF2076560.1"/>
    <property type="molecule type" value="Genomic_DNA"/>
</dbReference>
<proteinExistence type="predicted"/>
<feature type="region of interest" description="Disordered" evidence="1">
    <location>
        <begin position="1"/>
        <end position="88"/>
    </location>
</feature>
<feature type="compositionally biased region" description="Low complexity" evidence="1">
    <location>
        <begin position="11"/>
        <end position="25"/>
    </location>
</feature>
<reference evidence="2" key="1">
    <citation type="submission" date="2020-01" db="EMBL/GenBank/DDBJ databases">
        <title>Development of genomics and gene disruption for Polysphondylium violaceum indicates a role for the polyketide synthase stlB in stalk morphogenesis.</title>
        <authorList>
            <person name="Narita B."/>
            <person name="Kawabe Y."/>
            <person name="Kin K."/>
            <person name="Saito T."/>
            <person name="Gibbs R."/>
            <person name="Kuspa A."/>
            <person name="Muzny D."/>
            <person name="Queller D."/>
            <person name="Richards S."/>
            <person name="Strassman J."/>
            <person name="Sucgang R."/>
            <person name="Worley K."/>
            <person name="Schaap P."/>
        </authorList>
    </citation>
    <scope>NUCLEOTIDE SEQUENCE</scope>
    <source>
        <strain evidence="2">QSvi11</strain>
    </source>
</reference>
<feature type="compositionally biased region" description="Polar residues" evidence="1">
    <location>
        <begin position="1"/>
        <end position="10"/>
    </location>
</feature>
<evidence type="ECO:0000256" key="1">
    <source>
        <dbReference type="SAM" id="MobiDB-lite"/>
    </source>
</evidence>
<sequence>MDKNTNNSLPSTNSQQQSHNNNSSNLYGKVLPDQNAFSPGVSENSLTKTPDPPKRVSSYLERHRPRQNTDDDEDVDGDDVDNTYFSSC</sequence>